<keyword evidence="1" id="KW-0472">Membrane</keyword>
<protein>
    <recommendedName>
        <fullName evidence="2">ILEI/PANDER domain-containing protein</fullName>
    </recommendedName>
</protein>
<dbReference type="OrthoDB" id="440755at2759"/>
<evidence type="ECO:0000259" key="2">
    <source>
        <dbReference type="Pfam" id="PF15711"/>
    </source>
</evidence>
<dbReference type="PANTHER" id="PTHR46396">
    <property type="entry name" value="PROTEIN O-LINKED-MANNOSE BETA-1,2-N-ACETYLGLUCOSAMINYLTRANSFERASE 1"/>
    <property type="match status" value="1"/>
</dbReference>
<feature type="transmembrane region" description="Helical" evidence="1">
    <location>
        <begin position="6"/>
        <end position="26"/>
    </location>
</feature>
<dbReference type="InterPro" id="IPR039477">
    <property type="entry name" value="ILEI/PANDER_dom"/>
</dbReference>
<dbReference type="KEGG" id="epa:110251267"/>
<dbReference type="GO" id="GO:0000139">
    <property type="term" value="C:Golgi membrane"/>
    <property type="evidence" value="ECO:0007669"/>
    <property type="project" value="TreeGrafter"/>
</dbReference>
<keyword evidence="1" id="KW-0812">Transmembrane</keyword>
<dbReference type="PANTHER" id="PTHR46396:SF1">
    <property type="entry name" value="PROTEIN O-LINKED-MANNOSE BETA-1,2-N-ACETYLGLUCOSAMINYLTRANSFERASE 1"/>
    <property type="match status" value="1"/>
</dbReference>
<evidence type="ECO:0000313" key="4">
    <source>
        <dbReference type="Proteomes" id="UP000887567"/>
    </source>
</evidence>
<dbReference type="GO" id="GO:0047223">
    <property type="term" value="F:beta-1,3-galactosyl-O-glycosyl-glycoprotein beta-1,3-N-acetylglucosaminyltransferase activity"/>
    <property type="evidence" value="ECO:0007669"/>
    <property type="project" value="TreeGrafter"/>
</dbReference>
<reference evidence="3" key="1">
    <citation type="submission" date="2022-11" db="UniProtKB">
        <authorList>
            <consortium name="EnsemblMetazoa"/>
        </authorList>
    </citation>
    <scope>IDENTIFICATION</scope>
</reference>
<dbReference type="InterPro" id="IPR052463">
    <property type="entry name" value="O-linked_mannose_GnT"/>
</dbReference>
<dbReference type="RefSeq" id="XP_028518651.1">
    <property type="nucleotide sequence ID" value="XM_028662850.1"/>
</dbReference>
<dbReference type="PROSITE" id="PS52031">
    <property type="entry name" value="GG_LECTIN"/>
    <property type="match status" value="1"/>
</dbReference>
<name>A0A913YX44_EXADI</name>
<evidence type="ECO:0000313" key="3">
    <source>
        <dbReference type="EnsemblMetazoa" id="XP_028518651.1"/>
    </source>
</evidence>
<dbReference type="GO" id="GO:0016266">
    <property type="term" value="P:protein O-linked glycosylation via N-acetyl-galactosamine"/>
    <property type="evidence" value="ECO:0007669"/>
    <property type="project" value="TreeGrafter"/>
</dbReference>
<dbReference type="RefSeq" id="XP_020913621.1">
    <property type="nucleotide sequence ID" value="XM_021057962.2"/>
</dbReference>
<feature type="domain" description="ILEI/PANDER" evidence="2">
    <location>
        <begin position="118"/>
        <end position="205"/>
    </location>
</feature>
<dbReference type="Pfam" id="PF15711">
    <property type="entry name" value="ILEI"/>
    <property type="match status" value="1"/>
</dbReference>
<evidence type="ECO:0000256" key="1">
    <source>
        <dbReference type="SAM" id="Phobius"/>
    </source>
</evidence>
<dbReference type="Proteomes" id="UP000887567">
    <property type="component" value="Unplaced"/>
</dbReference>
<keyword evidence="1" id="KW-1133">Transmembrane helix</keyword>
<proteinExistence type="predicted"/>
<dbReference type="AlphaFoldDB" id="A0A913YX44"/>
<keyword evidence="4" id="KW-1185">Reference proteome</keyword>
<organism evidence="3 4">
    <name type="scientific">Exaiptasia diaphana</name>
    <name type="common">Tropical sea anemone</name>
    <name type="synonym">Aiptasia pulchella</name>
    <dbReference type="NCBI Taxonomy" id="2652724"/>
    <lineage>
        <taxon>Eukaryota</taxon>
        <taxon>Metazoa</taxon>
        <taxon>Cnidaria</taxon>
        <taxon>Anthozoa</taxon>
        <taxon>Hexacorallia</taxon>
        <taxon>Actiniaria</taxon>
        <taxon>Aiptasiidae</taxon>
        <taxon>Exaiptasia</taxon>
    </lineage>
</organism>
<dbReference type="GeneID" id="110251267"/>
<sequence length="262" mass="30024">MAVQHFQTLLFLAVFTTFLANLFLILKHNDSCIKETSKFPWQRRVNMEFLKRNQKQMDKIQKDQTTPFAPMDHDTATTLNDKYEPKILKIEVFSSEKNISVTVNGKKLLHGNQRTLIGINAVVVNQETGESLGTRSFNTYRIVQESQHLQEFVKEVTVGRIICFTVKDEASYNLKNSVRAFLKRSGSVFINRLKWRDMWAFVIQKTKHSARVLGEAYQQCMHNGHACKVGEQGWAAPVSLVVTAFQAERSQDISNVKVTKNP</sequence>
<accession>A0A913YX44</accession>
<dbReference type="EnsemblMetazoa" id="XM_028662850.1">
    <property type="protein sequence ID" value="XP_028518651.1"/>
    <property type="gene ID" value="LOC110251267"/>
</dbReference>
<dbReference type="EnsemblMetazoa" id="XM_021057962.2">
    <property type="protein sequence ID" value="XP_020913621.1"/>
    <property type="gene ID" value="LOC110251267"/>
</dbReference>